<gene>
    <name evidence="2" type="ORF">FNA46_09440</name>
</gene>
<dbReference type="InterPro" id="IPR043735">
    <property type="entry name" value="DUF5680"/>
</dbReference>
<evidence type="ECO:0000259" key="1">
    <source>
        <dbReference type="Pfam" id="PF18931"/>
    </source>
</evidence>
<dbReference type="RefSeq" id="WP_143124938.1">
    <property type="nucleotide sequence ID" value="NZ_VJMG01000021.1"/>
</dbReference>
<evidence type="ECO:0000313" key="3">
    <source>
        <dbReference type="Proteomes" id="UP000316801"/>
    </source>
</evidence>
<evidence type="ECO:0000313" key="2">
    <source>
        <dbReference type="EMBL" id="TRL39359.1"/>
    </source>
</evidence>
<organism evidence="2 3">
    <name type="scientific">Rhizobium straminoryzae</name>
    <dbReference type="NCBI Taxonomy" id="1387186"/>
    <lineage>
        <taxon>Bacteria</taxon>
        <taxon>Pseudomonadati</taxon>
        <taxon>Pseudomonadota</taxon>
        <taxon>Alphaproteobacteria</taxon>
        <taxon>Hyphomicrobiales</taxon>
        <taxon>Rhizobiaceae</taxon>
        <taxon>Rhizobium/Agrobacterium group</taxon>
        <taxon>Rhizobium</taxon>
    </lineage>
</organism>
<dbReference type="AlphaFoldDB" id="A0A549TBU2"/>
<protein>
    <recommendedName>
        <fullName evidence="1">DUF5680 domain-containing protein</fullName>
    </recommendedName>
</protein>
<dbReference type="Pfam" id="PF18931">
    <property type="entry name" value="DUF5680"/>
    <property type="match status" value="1"/>
</dbReference>
<dbReference type="Proteomes" id="UP000316801">
    <property type="component" value="Unassembled WGS sequence"/>
</dbReference>
<keyword evidence="3" id="KW-1185">Reference proteome</keyword>
<comment type="caution">
    <text evidence="2">The sequence shown here is derived from an EMBL/GenBank/DDBJ whole genome shotgun (WGS) entry which is preliminary data.</text>
</comment>
<proteinExistence type="predicted"/>
<name>A0A549TBU2_9HYPH</name>
<accession>A0A549TBU2</accession>
<dbReference type="EMBL" id="VJMG01000021">
    <property type="protein sequence ID" value="TRL39359.1"/>
    <property type="molecule type" value="Genomic_DNA"/>
</dbReference>
<feature type="domain" description="DUF5680" evidence="1">
    <location>
        <begin position="44"/>
        <end position="149"/>
    </location>
</feature>
<reference evidence="2 3" key="1">
    <citation type="submission" date="2019-07" db="EMBL/GenBank/DDBJ databases">
        <title>Ln-dependent methylotrophs.</title>
        <authorList>
            <person name="Tani A."/>
        </authorList>
    </citation>
    <scope>NUCLEOTIDE SEQUENCE [LARGE SCALE GENOMIC DNA]</scope>
    <source>
        <strain evidence="2 3">SM12</strain>
    </source>
</reference>
<sequence>MDDLNAFIVEAKAAAYVGGRAAGPSCRPGSHDVGHARDEWSYLDSYFGGTDFLGQEVVWRKGEPVWAMNYYGRILDPLEIDGERAGMVIRASLPQMYAQGRFLGGFVHEVAGYRYADESTGDPASFIGIERIFRGDREVYRLDYHGGMIVP</sequence>